<accession>A0ACB9A3J7</accession>
<organism evidence="1 2">
    <name type="scientific">Smallanthus sonchifolius</name>
    <dbReference type="NCBI Taxonomy" id="185202"/>
    <lineage>
        <taxon>Eukaryota</taxon>
        <taxon>Viridiplantae</taxon>
        <taxon>Streptophyta</taxon>
        <taxon>Embryophyta</taxon>
        <taxon>Tracheophyta</taxon>
        <taxon>Spermatophyta</taxon>
        <taxon>Magnoliopsida</taxon>
        <taxon>eudicotyledons</taxon>
        <taxon>Gunneridae</taxon>
        <taxon>Pentapetalae</taxon>
        <taxon>asterids</taxon>
        <taxon>campanulids</taxon>
        <taxon>Asterales</taxon>
        <taxon>Asteraceae</taxon>
        <taxon>Asteroideae</taxon>
        <taxon>Heliantheae alliance</taxon>
        <taxon>Millerieae</taxon>
        <taxon>Smallanthus</taxon>
    </lineage>
</organism>
<proteinExistence type="predicted"/>
<evidence type="ECO:0000313" key="2">
    <source>
        <dbReference type="Proteomes" id="UP001056120"/>
    </source>
</evidence>
<gene>
    <name evidence="1" type="ORF">L1987_74390</name>
</gene>
<comment type="caution">
    <text evidence="1">The sequence shown here is derived from an EMBL/GenBank/DDBJ whole genome shotgun (WGS) entry which is preliminary data.</text>
</comment>
<reference evidence="1 2" key="2">
    <citation type="journal article" date="2022" name="Mol. Ecol. Resour.">
        <title>The genomes of chicory, endive, great burdock and yacon provide insights into Asteraceae paleo-polyploidization history and plant inulin production.</title>
        <authorList>
            <person name="Fan W."/>
            <person name="Wang S."/>
            <person name="Wang H."/>
            <person name="Wang A."/>
            <person name="Jiang F."/>
            <person name="Liu H."/>
            <person name="Zhao H."/>
            <person name="Xu D."/>
            <person name="Zhang Y."/>
        </authorList>
    </citation>
    <scope>NUCLEOTIDE SEQUENCE [LARGE SCALE GENOMIC DNA]</scope>
    <source>
        <strain evidence="2">cv. Yunnan</strain>
        <tissue evidence="1">Leaves</tissue>
    </source>
</reference>
<protein>
    <submittedName>
        <fullName evidence="1">Uncharacterized protein</fullName>
    </submittedName>
</protein>
<sequence length="103" mass="11474">MKGHTMSFPNESCYLVPKGIPSSCSRRNHISLFPKEPCHFVLEGTIRSITLSYLTSREEYIPARLEALQVLMPYTMGLAFHIHPEQQSLGSGPGFVDPSKLAP</sequence>
<name>A0ACB9A3J7_9ASTR</name>
<reference evidence="2" key="1">
    <citation type="journal article" date="2022" name="Mol. Ecol. Resour.">
        <title>The genomes of chicory, endive, great burdock and yacon provide insights into Asteraceae palaeo-polyploidization history and plant inulin production.</title>
        <authorList>
            <person name="Fan W."/>
            <person name="Wang S."/>
            <person name="Wang H."/>
            <person name="Wang A."/>
            <person name="Jiang F."/>
            <person name="Liu H."/>
            <person name="Zhao H."/>
            <person name="Xu D."/>
            <person name="Zhang Y."/>
        </authorList>
    </citation>
    <scope>NUCLEOTIDE SEQUENCE [LARGE SCALE GENOMIC DNA]</scope>
    <source>
        <strain evidence="2">cv. Yunnan</strain>
    </source>
</reference>
<dbReference type="Proteomes" id="UP001056120">
    <property type="component" value="Linkage Group LG25"/>
</dbReference>
<evidence type="ECO:0000313" key="1">
    <source>
        <dbReference type="EMBL" id="KAI3704175.1"/>
    </source>
</evidence>
<dbReference type="EMBL" id="CM042042">
    <property type="protein sequence ID" value="KAI3704175.1"/>
    <property type="molecule type" value="Genomic_DNA"/>
</dbReference>
<keyword evidence="2" id="KW-1185">Reference proteome</keyword>